<reference evidence="2 3" key="1">
    <citation type="submission" date="2007-01" db="EMBL/GenBank/DDBJ databases">
        <authorList>
            <person name="Haygood M."/>
            <person name="Podell S."/>
            <person name="Anderson C."/>
            <person name="Hopkinson B."/>
            <person name="Roe K."/>
            <person name="Barbeau K."/>
            <person name="Gaasterland T."/>
            <person name="Ferriera S."/>
            <person name="Johnson J."/>
            <person name="Kravitz S."/>
            <person name="Beeson K."/>
            <person name="Sutton G."/>
            <person name="Rogers Y.-H."/>
            <person name="Friedman R."/>
            <person name="Frazier M."/>
            <person name="Venter J.C."/>
        </authorList>
    </citation>
    <scope>NUCLEOTIDE SEQUENCE [LARGE SCALE GENOMIC DNA]</scope>
    <source>
        <strain evidence="2 3">ATCC 23134</strain>
    </source>
</reference>
<evidence type="ECO:0000313" key="2">
    <source>
        <dbReference type="EMBL" id="EAY26600.1"/>
    </source>
</evidence>
<comment type="caution">
    <text evidence="2">The sequence shown here is derived from an EMBL/GenBank/DDBJ whole genome shotgun (WGS) entry which is preliminary data.</text>
</comment>
<dbReference type="EMBL" id="AAWS01000032">
    <property type="protein sequence ID" value="EAY26600.1"/>
    <property type="molecule type" value="Genomic_DNA"/>
</dbReference>
<evidence type="ECO:0000256" key="1">
    <source>
        <dbReference type="SAM" id="Phobius"/>
    </source>
</evidence>
<proteinExistence type="predicted"/>
<protein>
    <submittedName>
        <fullName evidence="2">Uncharacterized protein</fullName>
    </submittedName>
</protein>
<organism evidence="2 3">
    <name type="scientific">Microscilla marina ATCC 23134</name>
    <dbReference type="NCBI Taxonomy" id="313606"/>
    <lineage>
        <taxon>Bacteria</taxon>
        <taxon>Pseudomonadati</taxon>
        <taxon>Bacteroidota</taxon>
        <taxon>Cytophagia</taxon>
        <taxon>Cytophagales</taxon>
        <taxon>Microscillaceae</taxon>
        <taxon>Microscilla</taxon>
    </lineage>
</organism>
<dbReference type="Proteomes" id="UP000004095">
    <property type="component" value="Unassembled WGS sequence"/>
</dbReference>
<keyword evidence="1" id="KW-1133">Transmembrane helix</keyword>
<gene>
    <name evidence="2" type="ORF">M23134_06129</name>
</gene>
<name>A1ZSM0_MICM2</name>
<evidence type="ECO:0000313" key="3">
    <source>
        <dbReference type="Proteomes" id="UP000004095"/>
    </source>
</evidence>
<keyword evidence="1" id="KW-0472">Membrane</keyword>
<feature type="transmembrane region" description="Helical" evidence="1">
    <location>
        <begin position="12"/>
        <end position="32"/>
    </location>
</feature>
<accession>A1ZSM0</accession>
<keyword evidence="3" id="KW-1185">Reference proteome</keyword>
<keyword evidence="1" id="KW-0812">Transmembrane</keyword>
<dbReference type="AlphaFoldDB" id="A1ZSM0"/>
<sequence>MPGSPKTSKPLGYFVTFLLFLGYFSGYLLYFFDSNLLGDS</sequence>